<gene>
    <name evidence="1" type="ORF">CP98_00382</name>
</gene>
<dbReference type="Proteomes" id="UP000028534">
    <property type="component" value="Unassembled WGS sequence"/>
</dbReference>
<evidence type="ECO:0000313" key="1">
    <source>
        <dbReference type="EMBL" id="KEZ21704.1"/>
    </source>
</evidence>
<comment type="caution">
    <text evidence="1">The sequence shown here is derived from an EMBL/GenBank/DDBJ whole genome shotgun (WGS) entry which is preliminary data.</text>
</comment>
<dbReference type="AlphaFoldDB" id="A0A084EUR2"/>
<evidence type="ECO:0000313" key="2">
    <source>
        <dbReference type="Proteomes" id="UP000028534"/>
    </source>
</evidence>
<dbReference type="EMBL" id="JGVR01000001">
    <property type="protein sequence ID" value="KEZ21704.1"/>
    <property type="molecule type" value="Genomic_DNA"/>
</dbReference>
<protein>
    <recommendedName>
        <fullName evidence="3">Lipoprotein</fullName>
    </recommendedName>
</protein>
<proteinExistence type="predicted"/>
<name>A0A084EUR2_SPHYA</name>
<dbReference type="eggNOG" id="ENOG50335BF">
    <property type="taxonomic scope" value="Bacteria"/>
</dbReference>
<dbReference type="STRING" id="13690.AX777_07050"/>
<dbReference type="RefSeq" id="WP_037516317.1">
    <property type="nucleotide sequence ID" value="NZ_DAMCWT010000001.1"/>
</dbReference>
<dbReference type="PROSITE" id="PS51257">
    <property type="entry name" value="PROKAR_LIPOPROTEIN"/>
    <property type="match status" value="1"/>
</dbReference>
<evidence type="ECO:0008006" key="3">
    <source>
        <dbReference type="Google" id="ProtNLM"/>
    </source>
</evidence>
<accession>A0A084EUR2</accession>
<organism evidence="1 2">
    <name type="scientific">Sphingobium yanoikuyae</name>
    <name type="common">Sphingomonas yanoikuyae</name>
    <dbReference type="NCBI Taxonomy" id="13690"/>
    <lineage>
        <taxon>Bacteria</taxon>
        <taxon>Pseudomonadati</taxon>
        <taxon>Pseudomonadota</taxon>
        <taxon>Alphaproteobacteria</taxon>
        <taxon>Sphingomonadales</taxon>
        <taxon>Sphingomonadaceae</taxon>
        <taxon>Sphingobium</taxon>
    </lineage>
</organism>
<dbReference type="PATRIC" id="fig|13690.10.peg.395"/>
<reference evidence="1 2" key="1">
    <citation type="submission" date="2014-03" db="EMBL/GenBank/DDBJ databases">
        <title>Genome sequence of Sphingobium yanoikuyae B1.</title>
        <authorList>
            <person name="Gan H.M."/>
            <person name="Gan H.Y."/>
            <person name="Savka M.A."/>
        </authorList>
    </citation>
    <scope>NUCLEOTIDE SEQUENCE [LARGE SCALE GENOMIC DNA]</scope>
    <source>
        <strain evidence="1 2">B1</strain>
    </source>
</reference>
<sequence length="160" mass="16729">MIRQPATTSALRLILPGLGAVLLLGGCAKGVDNEAVANNASVPAHAEAIEDTDSVAAPDNAGAALPTDEWVGRWTGPEGLFLDIQPAPDGKPGHYALANKDNLDREATYSGLADGATIRFVRDGRDLAIRPGTGAETGFKYLADKQDCLIVKPGEEGYCR</sequence>